<accession>A0A1F5PLX6</accession>
<keyword evidence="1 12" id="KW-0240">DNA-directed RNA polymerase</keyword>
<dbReference type="InterPro" id="IPR030846">
    <property type="entry name" value="DnaG_bac"/>
</dbReference>
<comment type="function">
    <text evidence="12 13">RNA polymerase that catalyzes the synthesis of short RNA molecules used as primers for DNA polymerase during DNA replication.</text>
</comment>
<evidence type="ECO:0000256" key="2">
    <source>
        <dbReference type="ARBA" id="ARBA00022515"/>
    </source>
</evidence>
<evidence type="ECO:0000256" key="12">
    <source>
        <dbReference type="HAMAP-Rule" id="MF_00974"/>
    </source>
</evidence>
<comment type="similarity">
    <text evidence="12 13">Belongs to the DnaG primase family.</text>
</comment>
<evidence type="ECO:0000256" key="8">
    <source>
        <dbReference type="ARBA" id="ARBA00022833"/>
    </source>
</evidence>
<feature type="domain" description="Toprim" evidence="15">
    <location>
        <begin position="264"/>
        <end position="345"/>
    </location>
</feature>
<comment type="domain">
    <text evidence="12">Contains an N-terminal zinc-binding domain, a central core domain that contains the primase activity, and a C-terminal DnaB-binding domain.</text>
</comment>
<dbReference type="GO" id="GO:0005737">
    <property type="term" value="C:cytoplasm"/>
    <property type="evidence" value="ECO:0007669"/>
    <property type="project" value="TreeGrafter"/>
</dbReference>
<dbReference type="Gene3D" id="3.90.980.10">
    <property type="entry name" value="DNA primase, catalytic core, N-terminal domain"/>
    <property type="match status" value="1"/>
</dbReference>
<dbReference type="GO" id="GO:0003677">
    <property type="term" value="F:DNA binding"/>
    <property type="evidence" value="ECO:0007669"/>
    <property type="project" value="UniProtKB-KW"/>
</dbReference>
<evidence type="ECO:0000256" key="10">
    <source>
        <dbReference type="ARBA" id="ARBA00023125"/>
    </source>
</evidence>
<evidence type="ECO:0000313" key="17">
    <source>
        <dbReference type="Proteomes" id="UP000177682"/>
    </source>
</evidence>
<gene>
    <name evidence="12" type="primary">dnaG</name>
    <name evidence="16" type="ORF">A3E29_01745</name>
</gene>
<dbReference type="Pfam" id="PF01807">
    <property type="entry name" value="Zn_ribbon_DnaG"/>
    <property type="match status" value="1"/>
</dbReference>
<dbReference type="InterPro" id="IPR006295">
    <property type="entry name" value="DNA_primase_DnaG"/>
</dbReference>
<dbReference type="CDD" id="cd03364">
    <property type="entry name" value="TOPRIM_DnaG_primases"/>
    <property type="match status" value="1"/>
</dbReference>
<dbReference type="Pfam" id="PF10410">
    <property type="entry name" value="DnaB_bind"/>
    <property type="match status" value="1"/>
</dbReference>
<sequence length="576" mass="64673">MLDSPVQEIKDKIPILDLIQDFVQLKKAGTNYKGLCPFHSEKTPSFMVSPAKQMWHCFGCGLGGDVFEFIKQIENVEFADALKILADRAGVELRRPTSQQIQVDRKKDVLYEINAAAAKYFAKVLWESHEAGAEALEYLRGRGLSDQTIKNWQLGYAPNDYHYLENHLAKSFDKKDIELAGLIIKSDRPQPSTLTPQPYFDRFHDRIMFPIINLHGQVVGFTGRLLHDQPNAGKYVNSPETPIYNKSREIYGLYQAKNAIRKENRALLVEGNMDVITCHQAGFILAVATSGTALSEPQLIVLKRFTDNLLFAFDSDSAGESATRRALELALNAGFNVKIAALGTAKDPDDLIHRGIGLFAKAVEGAGNFLDFFFDQTFAQHQAETVEGKREITKQLAPLIFRIADPITKAHYVRKLAVGINVAESAVWDIINKLSVPKSIRAAAKERRRDRREILEDRLLGLSINLADASFLAQFLPTDFRDENRPLFADLLALRRPADQFRAELLSFSADVDMKEQQLDPQPELAKTASEFQKLLTRQRMLELGSQLALAEQAQNKAAVEQLSQEYAELAKKISN</sequence>
<protein>
    <recommendedName>
        <fullName evidence="12 13">DNA primase</fullName>
        <ecNumber evidence="12">2.7.7.101</ecNumber>
    </recommendedName>
</protein>
<evidence type="ECO:0000256" key="11">
    <source>
        <dbReference type="ARBA" id="ARBA00023163"/>
    </source>
</evidence>
<dbReference type="SUPFAM" id="SSF56731">
    <property type="entry name" value="DNA primase core"/>
    <property type="match status" value="1"/>
</dbReference>
<dbReference type="GO" id="GO:0006269">
    <property type="term" value="P:DNA replication, synthesis of primer"/>
    <property type="evidence" value="ECO:0007669"/>
    <property type="project" value="UniProtKB-UniRule"/>
</dbReference>
<dbReference type="InterPro" id="IPR013264">
    <property type="entry name" value="DNAG_N"/>
</dbReference>
<keyword evidence="2 12" id="KW-0639">Primosome</keyword>
<keyword evidence="10 12" id="KW-0238">DNA-binding</keyword>
<evidence type="ECO:0000256" key="14">
    <source>
        <dbReference type="PIRSR" id="PIRSR002811-1"/>
    </source>
</evidence>
<comment type="cofactor">
    <cofactor evidence="12 13 14">
        <name>Zn(2+)</name>
        <dbReference type="ChEBI" id="CHEBI:29105"/>
    </cofactor>
    <text evidence="12 13 14">Binds 1 zinc ion per monomer.</text>
</comment>
<evidence type="ECO:0000256" key="1">
    <source>
        <dbReference type="ARBA" id="ARBA00022478"/>
    </source>
</evidence>
<dbReference type="Gene3D" id="3.40.1360.10">
    <property type="match status" value="1"/>
</dbReference>
<evidence type="ECO:0000256" key="5">
    <source>
        <dbReference type="ARBA" id="ARBA00022705"/>
    </source>
</evidence>
<dbReference type="InterPro" id="IPR006171">
    <property type="entry name" value="TOPRIM_dom"/>
</dbReference>
<dbReference type="PIRSF" id="PIRSF002811">
    <property type="entry name" value="DnaG"/>
    <property type="match status" value="1"/>
</dbReference>
<keyword evidence="7 12" id="KW-0863">Zinc-finger</keyword>
<dbReference type="InterPro" id="IPR002694">
    <property type="entry name" value="Znf_CHC2"/>
</dbReference>
<dbReference type="PANTHER" id="PTHR30313:SF2">
    <property type="entry name" value="DNA PRIMASE"/>
    <property type="match status" value="1"/>
</dbReference>
<dbReference type="FunFam" id="3.90.580.10:FF:000001">
    <property type="entry name" value="DNA primase"/>
    <property type="match status" value="1"/>
</dbReference>
<dbReference type="InterPro" id="IPR019475">
    <property type="entry name" value="DNA_primase_DnaB-bd"/>
</dbReference>
<dbReference type="HAMAP" id="MF_00974">
    <property type="entry name" value="DNA_primase_DnaG"/>
    <property type="match status" value="1"/>
</dbReference>
<dbReference type="GO" id="GO:0008270">
    <property type="term" value="F:zinc ion binding"/>
    <property type="evidence" value="ECO:0007669"/>
    <property type="project" value="UniProtKB-UniRule"/>
</dbReference>
<feature type="zinc finger region" description="CHC2-type" evidence="12 14">
    <location>
        <begin position="36"/>
        <end position="60"/>
    </location>
</feature>
<dbReference type="InterPro" id="IPR034151">
    <property type="entry name" value="TOPRIM_DnaG_bac"/>
</dbReference>
<dbReference type="EMBL" id="MFEY01000002">
    <property type="protein sequence ID" value="OGE90877.1"/>
    <property type="molecule type" value="Genomic_DNA"/>
</dbReference>
<evidence type="ECO:0000256" key="13">
    <source>
        <dbReference type="PIRNR" id="PIRNR002811"/>
    </source>
</evidence>
<dbReference type="Proteomes" id="UP000177682">
    <property type="component" value="Unassembled WGS sequence"/>
</dbReference>
<dbReference type="EC" id="2.7.7.101" evidence="12"/>
<evidence type="ECO:0000256" key="7">
    <source>
        <dbReference type="ARBA" id="ARBA00022771"/>
    </source>
</evidence>
<evidence type="ECO:0000259" key="15">
    <source>
        <dbReference type="PROSITE" id="PS50880"/>
    </source>
</evidence>
<keyword evidence="8 12" id="KW-0862">Zinc</keyword>
<dbReference type="Gene3D" id="3.90.580.10">
    <property type="entry name" value="Zinc finger, CHC2-type domain"/>
    <property type="match status" value="1"/>
</dbReference>
<dbReference type="GO" id="GO:0000428">
    <property type="term" value="C:DNA-directed RNA polymerase complex"/>
    <property type="evidence" value="ECO:0007669"/>
    <property type="project" value="UniProtKB-KW"/>
</dbReference>
<comment type="subunit">
    <text evidence="12">Monomer. Interacts with DnaB.</text>
</comment>
<comment type="catalytic activity">
    <reaction evidence="12">
        <text>ssDNA + n NTP = ssDNA/pppN(pN)n-1 hybrid + (n-1) diphosphate.</text>
        <dbReference type="EC" id="2.7.7.101"/>
    </reaction>
</comment>
<dbReference type="InterPro" id="IPR037068">
    <property type="entry name" value="DNA_primase_core_N_sf"/>
</dbReference>
<dbReference type="SMART" id="SM00400">
    <property type="entry name" value="ZnF_CHCC"/>
    <property type="match status" value="1"/>
</dbReference>
<dbReference type="GO" id="GO:0003899">
    <property type="term" value="F:DNA-directed RNA polymerase activity"/>
    <property type="evidence" value="ECO:0007669"/>
    <property type="project" value="UniProtKB-UniRule"/>
</dbReference>
<dbReference type="PANTHER" id="PTHR30313">
    <property type="entry name" value="DNA PRIMASE"/>
    <property type="match status" value="1"/>
</dbReference>
<dbReference type="SMART" id="SM00493">
    <property type="entry name" value="TOPRIM"/>
    <property type="match status" value="1"/>
</dbReference>
<keyword evidence="11 12" id="KW-0804">Transcription</keyword>
<dbReference type="PROSITE" id="PS50880">
    <property type="entry name" value="TOPRIM"/>
    <property type="match status" value="1"/>
</dbReference>
<reference evidence="16 17" key="1">
    <citation type="journal article" date="2016" name="Nat. Commun.">
        <title>Thousands of microbial genomes shed light on interconnected biogeochemical processes in an aquifer system.</title>
        <authorList>
            <person name="Anantharaman K."/>
            <person name="Brown C.T."/>
            <person name="Hug L.A."/>
            <person name="Sharon I."/>
            <person name="Castelle C.J."/>
            <person name="Probst A.J."/>
            <person name="Thomas B.C."/>
            <person name="Singh A."/>
            <person name="Wilkins M.J."/>
            <person name="Karaoz U."/>
            <person name="Brodie E.L."/>
            <person name="Williams K.H."/>
            <person name="Hubbard S.S."/>
            <person name="Banfield J.F."/>
        </authorList>
    </citation>
    <scope>NUCLEOTIDE SEQUENCE [LARGE SCALE GENOMIC DNA]</scope>
</reference>
<keyword evidence="3 12" id="KW-0808">Transferase</keyword>
<evidence type="ECO:0000256" key="9">
    <source>
        <dbReference type="ARBA" id="ARBA00022842"/>
    </source>
</evidence>
<evidence type="ECO:0000256" key="6">
    <source>
        <dbReference type="ARBA" id="ARBA00022723"/>
    </source>
</evidence>
<dbReference type="InterPro" id="IPR036977">
    <property type="entry name" value="DNA_primase_Znf_CHC2"/>
</dbReference>
<comment type="caution">
    <text evidence="16">The sequence shown here is derived from an EMBL/GenBank/DDBJ whole genome shotgun (WGS) entry which is preliminary data.</text>
</comment>
<keyword evidence="9" id="KW-0460">Magnesium</keyword>
<keyword evidence="6 12" id="KW-0479">Metal-binding</keyword>
<dbReference type="SUPFAM" id="SSF57783">
    <property type="entry name" value="Zinc beta-ribbon"/>
    <property type="match status" value="1"/>
</dbReference>
<dbReference type="GO" id="GO:1990077">
    <property type="term" value="C:primosome complex"/>
    <property type="evidence" value="ECO:0007669"/>
    <property type="project" value="UniProtKB-KW"/>
</dbReference>
<evidence type="ECO:0000256" key="3">
    <source>
        <dbReference type="ARBA" id="ARBA00022679"/>
    </source>
</evidence>
<keyword evidence="5 12" id="KW-0235">DNA replication</keyword>
<dbReference type="AlphaFoldDB" id="A0A1F5PLX6"/>
<organism evidence="16 17">
    <name type="scientific">Candidatus Doudnabacteria bacterium RIFCSPHIGHO2_12_FULL_48_16</name>
    <dbReference type="NCBI Taxonomy" id="1817838"/>
    <lineage>
        <taxon>Bacteria</taxon>
        <taxon>Candidatus Doudnaibacteriota</taxon>
    </lineage>
</organism>
<dbReference type="Pfam" id="PF08275">
    <property type="entry name" value="DNAG_N"/>
    <property type="match status" value="1"/>
</dbReference>
<dbReference type="NCBIfam" id="TIGR01391">
    <property type="entry name" value="dnaG"/>
    <property type="match status" value="1"/>
</dbReference>
<evidence type="ECO:0000256" key="4">
    <source>
        <dbReference type="ARBA" id="ARBA00022695"/>
    </source>
</evidence>
<keyword evidence="4 12" id="KW-0548">Nucleotidyltransferase</keyword>
<dbReference type="InterPro" id="IPR050219">
    <property type="entry name" value="DnaG_primase"/>
</dbReference>
<dbReference type="Pfam" id="PF13155">
    <property type="entry name" value="Toprim_2"/>
    <property type="match status" value="1"/>
</dbReference>
<evidence type="ECO:0000313" key="16">
    <source>
        <dbReference type="EMBL" id="OGE90877.1"/>
    </source>
</evidence>
<proteinExistence type="inferred from homology"/>
<name>A0A1F5PLX6_9BACT</name>